<dbReference type="CDD" id="cd14656">
    <property type="entry name" value="Imelysin-like_EfeO"/>
    <property type="match status" value="1"/>
</dbReference>
<dbReference type="EMBL" id="UFXW01000004">
    <property type="protein sequence ID" value="STC89067.1"/>
    <property type="molecule type" value="Genomic_DNA"/>
</dbReference>
<sequence length="85" mass="9881">MSWRKTTQLVTDTKAFTDAIKAGDIEKAKALYAPTRQHYERIEPIAELFSDLDGSIDAREDDYEQKSADPKFTGFHRLEKALFWR</sequence>
<feature type="domain" description="Imelysin-like" evidence="4">
    <location>
        <begin position="5"/>
        <end position="83"/>
    </location>
</feature>
<proteinExistence type="inferred from homology"/>
<evidence type="ECO:0000256" key="1">
    <source>
        <dbReference type="ARBA" id="ARBA00004196"/>
    </source>
</evidence>
<organism evidence="5 6">
    <name type="scientific">Escherichia coli</name>
    <dbReference type="NCBI Taxonomy" id="562"/>
    <lineage>
        <taxon>Bacteria</taxon>
        <taxon>Pseudomonadati</taxon>
        <taxon>Pseudomonadota</taxon>
        <taxon>Gammaproteobacteria</taxon>
        <taxon>Enterobacterales</taxon>
        <taxon>Enterobacteriaceae</taxon>
        <taxon>Escherichia</taxon>
    </lineage>
</organism>
<dbReference type="PANTHER" id="PTHR39192">
    <property type="entry name" value="IRON UPTAKE SYSTEM COMPONENT EFEO"/>
    <property type="match status" value="1"/>
</dbReference>
<dbReference type="Pfam" id="PF09375">
    <property type="entry name" value="Peptidase_M75"/>
    <property type="match status" value="1"/>
</dbReference>
<dbReference type="Gene3D" id="1.20.1420.20">
    <property type="entry name" value="M75 peptidase, HXXE motif"/>
    <property type="match status" value="1"/>
</dbReference>
<dbReference type="AlphaFoldDB" id="A0A376DGH8"/>
<accession>A0A376DGH8</accession>
<dbReference type="InterPro" id="IPR018976">
    <property type="entry name" value="Imelysin-like"/>
</dbReference>
<keyword evidence="3" id="KW-0732">Signal</keyword>
<dbReference type="GO" id="GO:0030313">
    <property type="term" value="C:cell envelope"/>
    <property type="evidence" value="ECO:0007669"/>
    <property type="project" value="UniProtKB-SubCell"/>
</dbReference>
<name>A0A376DGH8_ECOLX</name>
<comment type="similarity">
    <text evidence="2">Belongs to the EfeM/EfeO family.</text>
</comment>
<gene>
    <name evidence="5" type="primary">efeO_2</name>
    <name evidence="5" type="ORF">NCTC10767_04976</name>
</gene>
<evidence type="ECO:0000259" key="4">
    <source>
        <dbReference type="Pfam" id="PF09375"/>
    </source>
</evidence>
<evidence type="ECO:0000256" key="3">
    <source>
        <dbReference type="ARBA" id="ARBA00022729"/>
    </source>
</evidence>
<evidence type="ECO:0000313" key="5">
    <source>
        <dbReference type="EMBL" id="STC89067.1"/>
    </source>
</evidence>
<dbReference type="InterPro" id="IPR034981">
    <property type="entry name" value="Imelysin-like_EfeO/Algp7"/>
</dbReference>
<evidence type="ECO:0000256" key="2">
    <source>
        <dbReference type="ARBA" id="ARBA00005989"/>
    </source>
</evidence>
<protein>
    <submittedName>
        <fullName evidence="5">Inactive ferrous ion transporter periplasmic protein EfeO</fullName>
    </submittedName>
</protein>
<reference evidence="5 6" key="1">
    <citation type="submission" date="2018-06" db="EMBL/GenBank/DDBJ databases">
        <authorList>
            <consortium name="Pathogen Informatics"/>
            <person name="Doyle S."/>
        </authorList>
    </citation>
    <scope>NUCLEOTIDE SEQUENCE [LARGE SCALE GENOMIC DNA]</scope>
    <source>
        <strain evidence="5 6">NCTC10767</strain>
    </source>
</reference>
<evidence type="ECO:0000313" key="6">
    <source>
        <dbReference type="Proteomes" id="UP000254647"/>
    </source>
</evidence>
<dbReference type="Proteomes" id="UP000254647">
    <property type="component" value="Unassembled WGS sequence"/>
</dbReference>
<dbReference type="PANTHER" id="PTHR39192:SF1">
    <property type="entry name" value="IRON UPTAKE SYSTEM COMPONENT EFEO"/>
    <property type="match status" value="1"/>
</dbReference>
<dbReference type="InterPro" id="IPR050894">
    <property type="entry name" value="EfeM/EfeO_iron_uptake"/>
</dbReference>
<dbReference type="InterPro" id="IPR038352">
    <property type="entry name" value="Imelysin_sf"/>
</dbReference>
<comment type="subcellular location">
    <subcellularLocation>
        <location evidence="1">Cell envelope</location>
    </subcellularLocation>
</comment>